<name>A0ABQ5QMF5_9ACTN</name>
<feature type="transmembrane region" description="Helical" evidence="1">
    <location>
        <begin position="151"/>
        <end position="178"/>
    </location>
</feature>
<sequence length="190" mass="19501">MSSAQTIEPSRRPAVVTAAAAIMISMAAAGLAYAIFGLAGTGGVVDRYRRAAAATGESDSVIDVLANLAWGTVIIAAVLAVIVGLLLTALAFGNLRGSSGARIATWFVSGLGLLCGFFSLLTVLLQAALTWNVSDDRVTAELTQALTDAYPAWWFALSGMVATGQALGYLVVAVLLGLPAAHPHFRGRPA</sequence>
<dbReference type="Proteomes" id="UP001144280">
    <property type="component" value="Unassembled WGS sequence"/>
</dbReference>
<keyword evidence="1" id="KW-1133">Transmembrane helix</keyword>
<comment type="caution">
    <text evidence="2">The sequence shown here is derived from an EMBL/GenBank/DDBJ whole genome shotgun (WGS) entry which is preliminary data.</text>
</comment>
<reference evidence="2" key="1">
    <citation type="submission" date="2022-12" db="EMBL/GenBank/DDBJ databases">
        <title>New Phytohabitans aurantiacus sp. RD004123 nov., an actinomycete isolated from soil.</title>
        <authorList>
            <person name="Triningsih D.W."/>
            <person name="Harunari E."/>
            <person name="Igarashi Y."/>
        </authorList>
    </citation>
    <scope>NUCLEOTIDE SEQUENCE</scope>
    <source>
        <strain evidence="2">RD004123</strain>
    </source>
</reference>
<dbReference type="RefSeq" id="WP_281891906.1">
    <property type="nucleotide sequence ID" value="NZ_BSDI01000001.1"/>
</dbReference>
<dbReference type="EMBL" id="BSDI01000001">
    <property type="protein sequence ID" value="GLH95041.1"/>
    <property type="molecule type" value="Genomic_DNA"/>
</dbReference>
<evidence type="ECO:0000313" key="3">
    <source>
        <dbReference type="Proteomes" id="UP001144280"/>
    </source>
</evidence>
<gene>
    <name evidence="2" type="ORF">Pa4123_03130</name>
</gene>
<accession>A0ABQ5QMF5</accession>
<feature type="transmembrane region" description="Helical" evidence="1">
    <location>
        <begin position="12"/>
        <end position="36"/>
    </location>
</feature>
<keyword evidence="3" id="KW-1185">Reference proteome</keyword>
<feature type="transmembrane region" description="Helical" evidence="1">
    <location>
        <begin position="68"/>
        <end position="92"/>
    </location>
</feature>
<evidence type="ECO:0000313" key="2">
    <source>
        <dbReference type="EMBL" id="GLH95041.1"/>
    </source>
</evidence>
<keyword evidence="1" id="KW-0812">Transmembrane</keyword>
<proteinExistence type="predicted"/>
<evidence type="ECO:0000256" key="1">
    <source>
        <dbReference type="SAM" id="Phobius"/>
    </source>
</evidence>
<protein>
    <recommendedName>
        <fullName evidence="4">DUF4064 domain-containing protein</fullName>
    </recommendedName>
</protein>
<evidence type="ECO:0008006" key="4">
    <source>
        <dbReference type="Google" id="ProtNLM"/>
    </source>
</evidence>
<organism evidence="2 3">
    <name type="scientific">Phytohabitans aurantiacus</name>
    <dbReference type="NCBI Taxonomy" id="3016789"/>
    <lineage>
        <taxon>Bacteria</taxon>
        <taxon>Bacillati</taxon>
        <taxon>Actinomycetota</taxon>
        <taxon>Actinomycetes</taxon>
        <taxon>Micromonosporales</taxon>
        <taxon>Micromonosporaceae</taxon>
    </lineage>
</organism>
<feature type="transmembrane region" description="Helical" evidence="1">
    <location>
        <begin position="104"/>
        <end position="131"/>
    </location>
</feature>
<keyword evidence="1" id="KW-0472">Membrane</keyword>